<sequence length="139" mass="15676">MLATRNERAATSPSFSCWKPTKYSVSRTVEPATTTNYPCKRDHTGTRFGTTRGNLPIQPTTQHRIRIRSMESKALKRSAIGQLSSIVVFSCLLELFCKQSQSANPSLSNANSWTIFPVKMPSSMRKFALKRNRWETMGS</sequence>
<dbReference type="EMBL" id="HBUE01148252">
    <property type="protein sequence ID" value="CAG6503883.1"/>
    <property type="molecule type" value="Transcribed_RNA"/>
</dbReference>
<name>A0A8D8D2S5_CULPI</name>
<evidence type="ECO:0000313" key="1">
    <source>
        <dbReference type="EMBL" id="CAG6503883.1"/>
    </source>
</evidence>
<dbReference type="EMBL" id="HBUE01253177">
    <property type="protein sequence ID" value="CAG6555147.1"/>
    <property type="molecule type" value="Transcribed_RNA"/>
</dbReference>
<accession>A0A8D8D2S5</accession>
<dbReference type="AlphaFoldDB" id="A0A8D8D2S5"/>
<proteinExistence type="predicted"/>
<protein>
    <submittedName>
        <fullName evidence="1">(northern house mosquito) hypothetical protein</fullName>
    </submittedName>
</protein>
<organism evidence="1">
    <name type="scientific">Culex pipiens</name>
    <name type="common">House mosquito</name>
    <dbReference type="NCBI Taxonomy" id="7175"/>
    <lineage>
        <taxon>Eukaryota</taxon>
        <taxon>Metazoa</taxon>
        <taxon>Ecdysozoa</taxon>
        <taxon>Arthropoda</taxon>
        <taxon>Hexapoda</taxon>
        <taxon>Insecta</taxon>
        <taxon>Pterygota</taxon>
        <taxon>Neoptera</taxon>
        <taxon>Endopterygota</taxon>
        <taxon>Diptera</taxon>
        <taxon>Nematocera</taxon>
        <taxon>Culicoidea</taxon>
        <taxon>Culicidae</taxon>
        <taxon>Culicinae</taxon>
        <taxon>Culicini</taxon>
        <taxon>Culex</taxon>
        <taxon>Culex</taxon>
    </lineage>
</organism>
<reference evidence="1" key="1">
    <citation type="submission" date="2021-05" db="EMBL/GenBank/DDBJ databases">
        <authorList>
            <person name="Alioto T."/>
            <person name="Alioto T."/>
            <person name="Gomez Garrido J."/>
        </authorList>
    </citation>
    <scope>NUCLEOTIDE SEQUENCE</scope>
</reference>